<gene>
    <name evidence="1" type="ORF">EYR41_005823</name>
</gene>
<dbReference type="Proteomes" id="UP000297595">
    <property type="component" value="Unassembled WGS sequence"/>
</dbReference>
<dbReference type="AlphaFoldDB" id="A0A8H2HRY4"/>
<proteinExistence type="predicted"/>
<name>A0A8H2HRY4_ORBOL</name>
<evidence type="ECO:0000313" key="2">
    <source>
        <dbReference type="Proteomes" id="UP000297595"/>
    </source>
</evidence>
<dbReference type="EMBL" id="SOZJ01000003">
    <property type="protein sequence ID" value="TGJ69811.1"/>
    <property type="molecule type" value="Genomic_DNA"/>
</dbReference>
<accession>A0A8H2HRY4</accession>
<comment type="caution">
    <text evidence="1">The sequence shown here is derived from an EMBL/GenBank/DDBJ whole genome shotgun (WGS) entry which is preliminary data.</text>
</comment>
<sequence>MILDYEVFLKNSEKGMVLENLRIGLRYRPGEAWQEGRDFEAIGLESFRVFAVRFGRRQLDCLNSKKKTEPINGDNKTFQQIGWLCHLMLNSCARPLKLLFNISSSVLKLTRIYILVMWEGTTEVHVYEARDKERTKGLSYTLYRTHGAIYRI</sequence>
<organism evidence="1 2">
    <name type="scientific">Orbilia oligospora</name>
    <name type="common">Nematode-trapping fungus</name>
    <name type="synonym">Arthrobotrys oligospora</name>
    <dbReference type="NCBI Taxonomy" id="2813651"/>
    <lineage>
        <taxon>Eukaryota</taxon>
        <taxon>Fungi</taxon>
        <taxon>Dikarya</taxon>
        <taxon>Ascomycota</taxon>
        <taxon>Pezizomycotina</taxon>
        <taxon>Orbiliomycetes</taxon>
        <taxon>Orbiliales</taxon>
        <taxon>Orbiliaceae</taxon>
        <taxon>Orbilia</taxon>
    </lineage>
</organism>
<evidence type="ECO:0000313" key="1">
    <source>
        <dbReference type="EMBL" id="TGJ69811.1"/>
    </source>
</evidence>
<protein>
    <submittedName>
        <fullName evidence="1">Uncharacterized protein</fullName>
    </submittedName>
</protein>
<reference evidence="1 2" key="1">
    <citation type="submission" date="2019-03" db="EMBL/GenBank/DDBJ databases">
        <title>Nematode-trapping fungi genome.</title>
        <authorList>
            <person name="Vidal-Diez De Ulzurrun G."/>
        </authorList>
    </citation>
    <scope>NUCLEOTIDE SEQUENCE [LARGE SCALE GENOMIC DNA]</scope>
    <source>
        <strain evidence="1 2">TWF154</strain>
    </source>
</reference>